<keyword evidence="3" id="KW-1185">Reference proteome</keyword>
<name>A0ABS1CGB1_9GAMM</name>
<accession>A0ABS1CGB1</accession>
<feature type="region of interest" description="Disordered" evidence="1">
    <location>
        <begin position="173"/>
        <end position="199"/>
    </location>
</feature>
<evidence type="ECO:0000256" key="1">
    <source>
        <dbReference type="SAM" id="MobiDB-lite"/>
    </source>
</evidence>
<evidence type="ECO:0008006" key="4">
    <source>
        <dbReference type="Google" id="ProtNLM"/>
    </source>
</evidence>
<dbReference type="RefSeq" id="WP_200236324.1">
    <property type="nucleotide sequence ID" value="NZ_NRRV01000019.1"/>
</dbReference>
<reference evidence="2 3" key="1">
    <citation type="journal article" date="2020" name="Microorganisms">
        <title>Osmotic Adaptation and Compatible Solute Biosynthesis of Phototrophic Bacteria as Revealed from Genome Analyses.</title>
        <authorList>
            <person name="Imhoff J.F."/>
            <person name="Rahn T."/>
            <person name="Kunzel S."/>
            <person name="Keller A."/>
            <person name="Neulinger S.C."/>
        </authorList>
    </citation>
    <scope>NUCLEOTIDE SEQUENCE [LARGE SCALE GENOMIC DNA]</scope>
    <source>
        <strain evidence="2 3">DSM 6210</strain>
    </source>
</reference>
<feature type="compositionally biased region" description="Polar residues" evidence="1">
    <location>
        <begin position="182"/>
        <end position="199"/>
    </location>
</feature>
<comment type="caution">
    <text evidence="2">The sequence shown here is derived from an EMBL/GenBank/DDBJ whole genome shotgun (WGS) entry which is preliminary data.</text>
</comment>
<gene>
    <name evidence="2" type="ORF">CKO31_09300</name>
</gene>
<evidence type="ECO:0000313" key="2">
    <source>
        <dbReference type="EMBL" id="MBK1630933.1"/>
    </source>
</evidence>
<organism evidence="2 3">
    <name type="scientific">Thiohalocapsa halophila</name>
    <dbReference type="NCBI Taxonomy" id="69359"/>
    <lineage>
        <taxon>Bacteria</taxon>
        <taxon>Pseudomonadati</taxon>
        <taxon>Pseudomonadota</taxon>
        <taxon>Gammaproteobacteria</taxon>
        <taxon>Chromatiales</taxon>
        <taxon>Chromatiaceae</taxon>
        <taxon>Thiohalocapsa</taxon>
    </lineage>
</organism>
<evidence type="ECO:0000313" key="3">
    <source>
        <dbReference type="Proteomes" id="UP000748752"/>
    </source>
</evidence>
<dbReference type="Proteomes" id="UP000748752">
    <property type="component" value="Unassembled WGS sequence"/>
</dbReference>
<protein>
    <recommendedName>
        <fullName evidence="4">Tetratricopeptide repeat protein</fullName>
    </recommendedName>
</protein>
<sequence>MDLLDITVDEMYFERALPAPVAALIEEASERYAEDADGAEQCLARARFLAPDDLSVLVAQYRFFFYRHRCEDALAVAERCIAAAARELGIDEDWRRLDDARFGHAVQQSMPMTRFLLLALKGTGYLLLRLNRPAEARARLERTVAFDQKDRLGAAVLLRWADDALAREQAAASGGKVRWIRASQQSEKPQAPTSQTEPS</sequence>
<dbReference type="EMBL" id="NRRV01000019">
    <property type="protein sequence ID" value="MBK1630933.1"/>
    <property type="molecule type" value="Genomic_DNA"/>
</dbReference>
<proteinExistence type="predicted"/>